<dbReference type="PATRIC" id="fig|1229493.5.peg.3155"/>
<evidence type="ECO:0000313" key="2">
    <source>
        <dbReference type="Proteomes" id="UP000031586"/>
    </source>
</evidence>
<reference evidence="1 2" key="1">
    <citation type="submission" date="2014-07" db="EMBL/GenBank/DDBJ databases">
        <title>Unique and conserved regions in Vibrio harveyi and related species in comparison with the shrimp pathogen Vibrio harveyi CAIM 1792.</title>
        <authorList>
            <person name="Espinoza-Valles I."/>
            <person name="Vora G."/>
            <person name="Leekitcharoenphon P."/>
            <person name="Ussery D."/>
            <person name="Hoj L."/>
            <person name="Gomez-Gil B."/>
        </authorList>
    </citation>
    <scope>NUCLEOTIDE SEQUENCE [LARGE SCALE GENOMIC DNA]</scope>
    <source>
        <strain evidence="2">CAIM 1854 / LMG 25443</strain>
    </source>
</reference>
<comment type="caution">
    <text evidence="1">The sequence shown here is derived from an EMBL/GenBank/DDBJ whole genome shotgun (WGS) entry which is preliminary data.</text>
</comment>
<evidence type="ECO:0000313" key="1">
    <source>
        <dbReference type="EMBL" id="KIF51522.1"/>
    </source>
</evidence>
<accession>A0A0C1W533</accession>
<name>A0A0C1W533_9VIBR</name>
<sequence>MSQLITSKEARYKKNHEKMATVIQFLKQEVYSDMPNLMLLLSYKDRAPLDRLLNKLISLEYIQKHVFEFQTGKISIWGITDLGLTQNIQDINEDFRAFDPYRVKFGTLEHKLMNQKAQIYLQRNGWTNWRNADQYSFRKQYDVEHRPDAIITAPNGFTIAIETERTLKTVSRYRAILKSHVLAQKKNYWNAVFYVVPNDDIRQLLIKRFDRVEYIPFDESKHPFEHYRSKLVRVFTLDELKTLTIQ</sequence>
<proteinExistence type="predicted"/>
<dbReference type="RefSeq" id="WP_020197604.1">
    <property type="nucleotide sequence ID" value="NZ_BAOH01000131.1"/>
</dbReference>
<protein>
    <submittedName>
        <fullName evidence="1">Mobilization protein</fullName>
    </submittedName>
</protein>
<dbReference type="EMBL" id="JPRD01000035">
    <property type="protein sequence ID" value="KIF51522.1"/>
    <property type="molecule type" value="Genomic_DNA"/>
</dbReference>
<organism evidence="1 2">
    <name type="scientific">Vibrio owensii CAIM 1854 = LMG 25443</name>
    <dbReference type="NCBI Taxonomy" id="1229493"/>
    <lineage>
        <taxon>Bacteria</taxon>
        <taxon>Pseudomonadati</taxon>
        <taxon>Pseudomonadota</taxon>
        <taxon>Gammaproteobacteria</taxon>
        <taxon>Vibrionales</taxon>
        <taxon>Vibrionaceae</taxon>
        <taxon>Vibrio</taxon>
    </lineage>
</organism>
<dbReference type="Proteomes" id="UP000031586">
    <property type="component" value="Unassembled WGS sequence"/>
</dbReference>
<dbReference type="NCBIfam" id="NF041423">
    <property type="entry name" value="MobC_subf"/>
    <property type="match status" value="1"/>
</dbReference>
<gene>
    <name evidence="1" type="ORF">H735_19145</name>
</gene>
<dbReference type="AlphaFoldDB" id="A0A0C1W533"/>